<keyword evidence="3" id="KW-1185">Reference proteome</keyword>
<feature type="transmembrane region" description="Helical" evidence="1">
    <location>
        <begin position="99"/>
        <end position="123"/>
    </location>
</feature>
<keyword evidence="1" id="KW-0472">Membrane</keyword>
<feature type="transmembrane region" description="Helical" evidence="1">
    <location>
        <begin position="58"/>
        <end position="78"/>
    </location>
</feature>
<evidence type="ECO:0000256" key="1">
    <source>
        <dbReference type="SAM" id="Phobius"/>
    </source>
</evidence>
<dbReference type="AlphaFoldDB" id="A0A4E0RPR0"/>
<proteinExistence type="predicted"/>
<name>A0A4E0RPR0_9GAMM</name>
<dbReference type="EMBL" id="JSZA02000141">
    <property type="protein sequence ID" value="TGO02414.1"/>
    <property type="molecule type" value="Genomic_DNA"/>
</dbReference>
<reference evidence="2 3" key="1">
    <citation type="journal article" date="2016" name="Front. Microbiol.">
        <title>Single-Cell (Meta-)Genomics of a Dimorphic Candidatus Thiomargarita nelsonii Reveals Genomic Plasticity.</title>
        <authorList>
            <person name="Flood B.E."/>
            <person name="Fliss P."/>
            <person name="Jones D.S."/>
            <person name="Dick G.J."/>
            <person name="Jain S."/>
            <person name="Kaster A.K."/>
            <person name="Winkel M."/>
            <person name="Mussmann M."/>
            <person name="Bailey J."/>
        </authorList>
    </citation>
    <scope>NUCLEOTIDE SEQUENCE [LARGE SCALE GENOMIC DNA]</scope>
    <source>
        <strain evidence="2">Hydrate Ridge</strain>
    </source>
</reference>
<comment type="caution">
    <text evidence="2">The sequence shown here is derived from an EMBL/GenBank/DDBJ whole genome shotgun (WGS) entry which is preliminary data.</text>
</comment>
<feature type="transmembrane region" description="Helical" evidence="1">
    <location>
        <begin position="135"/>
        <end position="159"/>
    </location>
</feature>
<sequence length="168" mass="19047">MIDWIINWIPGTPTGPRKLKWYRIGFTEGIVGALASFYCLYLLPTLITHFVPENSEKLFLIFILLVVVFIPLLLLHIIKSFLVNEPGGKLTLKWWTPGFFEGTAIIAIYIFIVKAGALLFDFYNTGDISGAIEAITYAFFAALIILFSHFFSGIFGSVLDKIFQRDDR</sequence>
<gene>
    <name evidence="2" type="ORF">PN36_25590</name>
</gene>
<accession>A0A4E0RPR0</accession>
<protein>
    <submittedName>
        <fullName evidence="2">Uncharacterized protein</fullName>
    </submittedName>
</protein>
<evidence type="ECO:0000313" key="3">
    <source>
        <dbReference type="Proteomes" id="UP000030428"/>
    </source>
</evidence>
<organism evidence="2 3">
    <name type="scientific">Candidatus Thiomargarita nelsonii</name>
    <dbReference type="NCBI Taxonomy" id="1003181"/>
    <lineage>
        <taxon>Bacteria</taxon>
        <taxon>Pseudomonadati</taxon>
        <taxon>Pseudomonadota</taxon>
        <taxon>Gammaproteobacteria</taxon>
        <taxon>Thiotrichales</taxon>
        <taxon>Thiotrichaceae</taxon>
        <taxon>Thiomargarita</taxon>
    </lineage>
</organism>
<keyword evidence="1" id="KW-1133">Transmembrane helix</keyword>
<feature type="transmembrane region" description="Helical" evidence="1">
    <location>
        <begin position="21"/>
        <end position="43"/>
    </location>
</feature>
<keyword evidence="1" id="KW-0812">Transmembrane</keyword>
<dbReference type="Proteomes" id="UP000030428">
    <property type="component" value="Unassembled WGS sequence"/>
</dbReference>
<evidence type="ECO:0000313" key="2">
    <source>
        <dbReference type="EMBL" id="TGO02414.1"/>
    </source>
</evidence>